<dbReference type="AlphaFoldDB" id="A0A5D4GYG7"/>
<gene>
    <name evidence="1" type="ORF">FY036_09245</name>
</gene>
<reference evidence="1 2" key="2">
    <citation type="submission" date="2019-09" db="EMBL/GenBank/DDBJ databases">
        <title>Mesorhizobium sp. MaA-C15 isolated from Microcystis aeruginosa.</title>
        <authorList>
            <person name="Jeong S.E."/>
            <person name="Jin H.M."/>
            <person name="Jeon C.O."/>
        </authorList>
    </citation>
    <scope>NUCLEOTIDE SEQUENCE [LARGE SCALE GENOMIC DNA]</scope>
    <source>
        <strain evidence="1 2">MaA-C15</strain>
    </source>
</reference>
<dbReference type="CDD" id="cd02199">
    <property type="entry name" value="YjgF_YER057c_UK114_like_1"/>
    <property type="match status" value="1"/>
</dbReference>
<evidence type="ECO:0000313" key="1">
    <source>
        <dbReference type="EMBL" id="TYR33224.1"/>
    </source>
</evidence>
<dbReference type="OrthoDB" id="9806350at2"/>
<protein>
    <submittedName>
        <fullName evidence="1">RidA family protein</fullName>
    </submittedName>
</protein>
<dbReference type="EMBL" id="VSZS01000060">
    <property type="protein sequence ID" value="TYR33224.1"/>
    <property type="molecule type" value="Genomic_DNA"/>
</dbReference>
<dbReference type="InterPro" id="IPR006175">
    <property type="entry name" value="YjgF/YER057c/UK114"/>
</dbReference>
<dbReference type="Gene3D" id="3.30.1330.40">
    <property type="entry name" value="RutC-like"/>
    <property type="match status" value="1"/>
</dbReference>
<dbReference type="SUPFAM" id="SSF55298">
    <property type="entry name" value="YjgF-like"/>
    <property type="match status" value="1"/>
</dbReference>
<proteinExistence type="predicted"/>
<organism evidence="1 2">
    <name type="scientific">Neoaquamicrobium microcysteis</name>
    <dbReference type="NCBI Taxonomy" id="2682781"/>
    <lineage>
        <taxon>Bacteria</taxon>
        <taxon>Pseudomonadati</taxon>
        <taxon>Pseudomonadota</taxon>
        <taxon>Alphaproteobacteria</taxon>
        <taxon>Hyphomicrobiales</taxon>
        <taxon>Phyllobacteriaceae</taxon>
        <taxon>Neoaquamicrobium</taxon>
    </lineage>
</organism>
<dbReference type="InterPro" id="IPR035959">
    <property type="entry name" value="RutC-like_sf"/>
</dbReference>
<evidence type="ECO:0000313" key="2">
    <source>
        <dbReference type="Proteomes" id="UP000323258"/>
    </source>
</evidence>
<keyword evidence="2" id="KW-1185">Reference proteome</keyword>
<reference evidence="1 2" key="1">
    <citation type="submission" date="2019-08" db="EMBL/GenBank/DDBJ databases">
        <authorList>
            <person name="Seo Y.L."/>
        </authorList>
    </citation>
    <scope>NUCLEOTIDE SEQUENCE [LARGE SCALE GENOMIC DNA]</scope>
    <source>
        <strain evidence="1 2">MaA-C15</strain>
    </source>
</reference>
<accession>A0A5D4GYG7</accession>
<dbReference type="Pfam" id="PF01042">
    <property type="entry name" value="Ribonuc_L-PSP"/>
    <property type="match status" value="1"/>
</dbReference>
<sequence length="146" mass="15280">MSATQERPVPQGDYIPAKRHGGMIFTSGMTPRRNGELMFTGPVRHDTPMDDYRAAVVLACSNALAAARGVLDEGESISAILSLTVYVVAEPGFTAHSRLADFASQYLRGELGPDGIGSRAAVGVATLPGNAPVEIQIVAAVRVDGD</sequence>
<dbReference type="PANTHER" id="PTHR43760">
    <property type="entry name" value="ENDORIBONUCLEASE-RELATED"/>
    <property type="match status" value="1"/>
</dbReference>
<dbReference type="RefSeq" id="WP_148914424.1">
    <property type="nucleotide sequence ID" value="NZ_VSZS01000060.1"/>
</dbReference>
<dbReference type="InterPro" id="IPR013813">
    <property type="entry name" value="Endoribo_LPSP/chorism_mut-like"/>
</dbReference>
<name>A0A5D4GYG7_9HYPH</name>
<dbReference type="PANTHER" id="PTHR43760:SF1">
    <property type="entry name" value="ENDORIBONUCLEASE L-PSP_CHORISMATE MUTASE-LIKE DOMAIN-CONTAINING PROTEIN"/>
    <property type="match status" value="1"/>
</dbReference>
<comment type="caution">
    <text evidence="1">The sequence shown here is derived from an EMBL/GenBank/DDBJ whole genome shotgun (WGS) entry which is preliminary data.</text>
</comment>
<dbReference type="Proteomes" id="UP000323258">
    <property type="component" value="Unassembled WGS sequence"/>
</dbReference>